<dbReference type="CDD" id="cd24050">
    <property type="entry name" value="ASKHA_NBD_ANMK"/>
    <property type="match status" value="1"/>
</dbReference>
<dbReference type="PANTHER" id="PTHR30605:SF0">
    <property type="entry name" value="ANHYDRO-N-ACETYLMURAMIC ACID KINASE"/>
    <property type="match status" value="1"/>
</dbReference>
<dbReference type="SUPFAM" id="SSF53067">
    <property type="entry name" value="Actin-like ATPase domain"/>
    <property type="match status" value="1"/>
</dbReference>
<comment type="catalytic activity">
    <reaction evidence="1">
        <text>1,6-anhydro-N-acetyl-beta-muramate + ATP + H2O = N-acetyl-D-muramate 6-phosphate + ADP + H(+)</text>
        <dbReference type="Rhea" id="RHEA:24952"/>
        <dbReference type="ChEBI" id="CHEBI:15377"/>
        <dbReference type="ChEBI" id="CHEBI:15378"/>
        <dbReference type="ChEBI" id="CHEBI:30616"/>
        <dbReference type="ChEBI" id="CHEBI:58690"/>
        <dbReference type="ChEBI" id="CHEBI:58722"/>
        <dbReference type="ChEBI" id="CHEBI:456216"/>
        <dbReference type="EC" id="2.7.1.170"/>
    </reaction>
</comment>
<keyword evidence="3" id="KW-1185">Reference proteome</keyword>
<dbReference type="GO" id="GO:0016301">
    <property type="term" value="F:kinase activity"/>
    <property type="evidence" value="ECO:0007669"/>
    <property type="project" value="UniProtKB-KW"/>
</dbReference>
<dbReference type="InterPro" id="IPR043129">
    <property type="entry name" value="ATPase_NBD"/>
</dbReference>
<keyword evidence="1 2" id="KW-0418">Kinase</keyword>
<dbReference type="HAMAP" id="MF_01270">
    <property type="entry name" value="AnhMurNAc_kinase"/>
    <property type="match status" value="1"/>
</dbReference>
<dbReference type="RefSeq" id="WP_243359551.1">
    <property type="nucleotide sequence ID" value="NZ_JALGBH010000001.1"/>
</dbReference>
<evidence type="ECO:0000313" key="3">
    <source>
        <dbReference type="Proteomes" id="UP001165460"/>
    </source>
</evidence>
<keyword evidence="1" id="KW-0119">Carbohydrate metabolism</keyword>
<comment type="pathway">
    <text evidence="1">Cell wall biogenesis; peptidoglycan recycling.</text>
</comment>
<dbReference type="Proteomes" id="UP001165460">
    <property type="component" value="Unassembled WGS sequence"/>
</dbReference>
<dbReference type="Gene3D" id="3.30.420.40">
    <property type="match status" value="2"/>
</dbReference>
<evidence type="ECO:0000313" key="2">
    <source>
        <dbReference type="EMBL" id="MCJ0741892.1"/>
    </source>
</evidence>
<comment type="pathway">
    <text evidence="1">Amino-sugar metabolism; 1,6-anhydro-N-acetylmuramate degradation.</text>
</comment>
<proteinExistence type="inferred from homology"/>
<gene>
    <name evidence="1" type="primary">anmK</name>
    <name evidence="2" type="ORF">MMF97_04140</name>
</gene>
<dbReference type="EC" id="2.7.1.170" evidence="1"/>
<keyword evidence="1" id="KW-0547">Nucleotide-binding</keyword>
<feature type="binding site" evidence="1">
    <location>
        <begin position="25"/>
        <end position="32"/>
    </location>
    <ligand>
        <name>ATP</name>
        <dbReference type="ChEBI" id="CHEBI:30616"/>
    </ligand>
</feature>
<dbReference type="Pfam" id="PF03702">
    <property type="entry name" value="AnmK"/>
    <property type="match status" value="1"/>
</dbReference>
<sequence>MLNQVALLYHKAQKEEKLIIGLMSGTSMDGLDIALCSFKGSGTSTQIRLLEFKTADYTDLFRQRVKSIFSKQTVDLQMVCIMNEEIAITHAELINNAIREWGYKNEDIDFIASHGQTIFHAPKLLHQISDLPNATLQIGDGDHIAVKTGIITIADFRQKHIAAGGEGAPLAVYGDYLIFSKKGEDRIMLNIGGIANYTFLPGDLNASKVFSTDVGPGNTLMDQYIQNHFEGLYYDKDAAIAKQGKLSQALLEELMQNSFFEGAFPKTTGPELFSLEYLNKAQIQSNTEDLSKEDVMATLVHFSAATIAEAILREANQWASFNIYMSGGGMHNPYLVEQLKRLIPNGVFKTTKDLEINPDAKEAVLFALLANETVSGNSAVNLGKEGVPPVFMGKICLPK</sequence>
<accession>A0ABS9ZUJ3</accession>
<name>A0ABS9ZUJ3_9SPHI</name>
<comment type="similarity">
    <text evidence="1">Belongs to the anhydro-N-acetylmuramic acid kinase family.</text>
</comment>
<dbReference type="EMBL" id="JALGBH010000001">
    <property type="protein sequence ID" value="MCJ0741892.1"/>
    <property type="molecule type" value="Genomic_DNA"/>
</dbReference>
<keyword evidence="1 2" id="KW-0808">Transferase</keyword>
<organism evidence="2 3">
    <name type="scientific">Pedobacter montanisoli</name>
    <dbReference type="NCBI Taxonomy" id="2923277"/>
    <lineage>
        <taxon>Bacteria</taxon>
        <taxon>Pseudomonadati</taxon>
        <taxon>Bacteroidota</taxon>
        <taxon>Sphingobacteriia</taxon>
        <taxon>Sphingobacteriales</taxon>
        <taxon>Sphingobacteriaceae</taxon>
        <taxon>Pedobacter</taxon>
    </lineage>
</organism>
<dbReference type="NCBIfam" id="NF007149">
    <property type="entry name" value="PRK09585.3-4"/>
    <property type="match status" value="1"/>
</dbReference>
<evidence type="ECO:0000256" key="1">
    <source>
        <dbReference type="HAMAP-Rule" id="MF_01270"/>
    </source>
</evidence>
<reference evidence="2" key="1">
    <citation type="submission" date="2022-03" db="EMBL/GenBank/DDBJ databases">
        <authorList>
            <person name="Woo C.Y."/>
        </authorList>
    </citation>
    <scope>NUCLEOTIDE SEQUENCE</scope>
    <source>
        <strain evidence="2">CYS-01</strain>
    </source>
</reference>
<comment type="function">
    <text evidence="1">Catalyzes the specific phosphorylation of 1,6-anhydro-N-acetylmuramic acid (anhMurNAc) with the simultaneous cleavage of the 1,6-anhydro ring, generating MurNAc-6-P. Is required for the utilization of anhMurNAc either imported from the medium or derived from its own cell wall murein, and thus plays a role in cell wall recycling.</text>
</comment>
<comment type="caution">
    <text evidence="2">The sequence shown here is derived from an EMBL/GenBank/DDBJ whole genome shotgun (WGS) entry which is preliminary data.</text>
</comment>
<dbReference type="PANTHER" id="PTHR30605">
    <property type="entry name" value="ANHYDRO-N-ACETYLMURAMIC ACID KINASE"/>
    <property type="match status" value="1"/>
</dbReference>
<keyword evidence="1" id="KW-0067">ATP-binding</keyword>
<dbReference type="InterPro" id="IPR005338">
    <property type="entry name" value="Anhydro_N_Ac-Mur_kinase"/>
</dbReference>
<protein>
    <recommendedName>
        <fullName evidence="1">Anhydro-N-acetylmuramic acid kinase</fullName>
        <ecNumber evidence="1">2.7.1.170</ecNumber>
    </recommendedName>
    <alternativeName>
        <fullName evidence="1">AnhMurNAc kinase</fullName>
    </alternativeName>
</protein>